<keyword evidence="4" id="KW-0720">Serine protease</keyword>
<dbReference type="InterPro" id="IPR015500">
    <property type="entry name" value="Peptidase_S8_subtilisin-rel"/>
</dbReference>
<dbReference type="Pfam" id="PF00082">
    <property type="entry name" value="Peptidase_S8"/>
    <property type="match status" value="1"/>
</dbReference>
<name>A0ABV8FI60_9ACTN</name>
<feature type="transmembrane region" description="Helical" evidence="7">
    <location>
        <begin position="387"/>
        <end position="413"/>
    </location>
</feature>
<comment type="caution">
    <text evidence="10">The sequence shown here is derived from an EMBL/GenBank/DDBJ whole genome shotgun (WGS) entry which is preliminary data.</text>
</comment>
<accession>A0ABV8FI60</accession>
<dbReference type="PANTHER" id="PTHR43806:SF11">
    <property type="entry name" value="CEREVISIN-RELATED"/>
    <property type="match status" value="1"/>
</dbReference>
<dbReference type="SUPFAM" id="SSF52743">
    <property type="entry name" value="Subtilisin-like"/>
    <property type="match status" value="1"/>
</dbReference>
<dbReference type="RefSeq" id="WP_378531339.1">
    <property type="nucleotide sequence ID" value="NZ_JBHSBH010000005.1"/>
</dbReference>
<dbReference type="EMBL" id="JBHSBH010000005">
    <property type="protein sequence ID" value="MFC3995826.1"/>
    <property type="molecule type" value="Genomic_DNA"/>
</dbReference>
<dbReference type="PRINTS" id="PR00723">
    <property type="entry name" value="SUBTILISIN"/>
</dbReference>
<proteinExistence type="inferred from homology"/>
<feature type="compositionally biased region" description="Basic and acidic residues" evidence="6">
    <location>
        <begin position="425"/>
        <end position="440"/>
    </location>
</feature>
<evidence type="ECO:0000256" key="4">
    <source>
        <dbReference type="ARBA" id="ARBA00022825"/>
    </source>
</evidence>
<organism evidence="10 11">
    <name type="scientific">Nocardiopsis sediminis</name>
    <dbReference type="NCBI Taxonomy" id="1778267"/>
    <lineage>
        <taxon>Bacteria</taxon>
        <taxon>Bacillati</taxon>
        <taxon>Actinomycetota</taxon>
        <taxon>Actinomycetes</taxon>
        <taxon>Streptosporangiales</taxon>
        <taxon>Nocardiopsidaceae</taxon>
        <taxon>Nocardiopsis</taxon>
    </lineage>
</organism>
<evidence type="ECO:0000256" key="8">
    <source>
        <dbReference type="SAM" id="SignalP"/>
    </source>
</evidence>
<evidence type="ECO:0000313" key="10">
    <source>
        <dbReference type="EMBL" id="MFC3995826.1"/>
    </source>
</evidence>
<keyword evidence="7" id="KW-0472">Membrane</keyword>
<protein>
    <submittedName>
        <fullName evidence="10">S8 family serine peptidase</fullName>
    </submittedName>
</protein>
<keyword evidence="11" id="KW-1185">Reference proteome</keyword>
<evidence type="ECO:0000256" key="7">
    <source>
        <dbReference type="SAM" id="Phobius"/>
    </source>
</evidence>
<reference evidence="11" key="1">
    <citation type="journal article" date="2019" name="Int. J. Syst. Evol. Microbiol.">
        <title>The Global Catalogue of Microorganisms (GCM) 10K type strain sequencing project: providing services to taxonomists for standard genome sequencing and annotation.</title>
        <authorList>
            <consortium name="The Broad Institute Genomics Platform"/>
            <consortium name="The Broad Institute Genome Sequencing Center for Infectious Disease"/>
            <person name="Wu L."/>
            <person name="Ma J."/>
        </authorList>
    </citation>
    <scope>NUCLEOTIDE SEQUENCE [LARGE SCALE GENOMIC DNA]</scope>
    <source>
        <strain evidence="11">TBRC 1826</strain>
    </source>
</reference>
<dbReference type="InterPro" id="IPR000209">
    <property type="entry name" value="Peptidase_S8/S53_dom"/>
</dbReference>
<evidence type="ECO:0000256" key="2">
    <source>
        <dbReference type="ARBA" id="ARBA00022670"/>
    </source>
</evidence>
<comment type="similarity">
    <text evidence="1 5">Belongs to the peptidase S8 family.</text>
</comment>
<feature type="compositionally biased region" description="Low complexity" evidence="6">
    <location>
        <begin position="40"/>
        <end position="60"/>
    </location>
</feature>
<feature type="region of interest" description="Disordered" evidence="6">
    <location>
        <begin position="420"/>
        <end position="440"/>
    </location>
</feature>
<evidence type="ECO:0000256" key="5">
    <source>
        <dbReference type="PROSITE-ProRule" id="PRU01240"/>
    </source>
</evidence>
<dbReference type="InterPro" id="IPR036852">
    <property type="entry name" value="Peptidase_S8/S53_dom_sf"/>
</dbReference>
<comment type="caution">
    <text evidence="5">Lacks conserved residue(s) required for the propagation of feature annotation.</text>
</comment>
<keyword evidence="8" id="KW-0732">Signal</keyword>
<dbReference type="Proteomes" id="UP001595847">
    <property type="component" value="Unassembled WGS sequence"/>
</dbReference>
<keyword evidence="7" id="KW-1133">Transmembrane helix</keyword>
<feature type="chain" id="PRO_5046477406" evidence="8">
    <location>
        <begin position="42"/>
        <end position="440"/>
    </location>
</feature>
<evidence type="ECO:0000313" key="11">
    <source>
        <dbReference type="Proteomes" id="UP001595847"/>
    </source>
</evidence>
<feature type="region of interest" description="Disordered" evidence="6">
    <location>
        <begin position="40"/>
        <end position="63"/>
    </location>
</feature>
<keyword evidence="2" id="KW-0645">Protease</keyword>
<evidence type="ECO:0000256" key="6">
    <source>
        <dbReference type="SAM" id="MobiDB-lite"/>
    </source>
</evidence>
<sequence length="440" mass="42703">MTVRKWTRAALLAARCRPAGRVAVAAACAVLAAAPATPALAEPAPDTSAGAEPAPGASADAEADAEPLPAIGVAPDGECVATSSTVVEEEPWTTPLLDLPRAWELTEGAGATVAILSSGIDAETAAVSRALAGSGSADCQGYGTFLAGLVAARPQRGSGLTGVAPAARVIDVPVMNDAGQATAGAIASGIDTAVSEGAGIVLVGAAVAESSRGLNAAVSAAAEADALVVAPATVTIDNTSVPAAPGSHPSAVSVTAVGVEGAPVAASPALDADGEAARVDLTAPGDLVVSVGPGGDGHFVGSGDVVAAGFVAGAAALLRSYEPELPAPAVRERLLATAYPSPYGPGDSMRGSGRVDPVGALTAAPGGADRDAALGSAFVPDPGPGDVFLPSTMAVVGVATALILTTVALGVLIPRGRKRAWRAARPGERRAADPEPQRPS</sequence>
<keyword evidence="3" id="KW-0378">Hydrolase</keyword>
<keyword evidence="7" id="KW-0812">Transmembrane</keyword>
<evidence type="ECO:0000256" key="3">
    <source>
        <dbReference type="ARBA" id="ARBA00022801"/>
    </source>
</evidence>
<evidence type="ECO:0000259" key="9">
    <source>
        <dbReference type="Pfam" id="PF00082"/>
    </source>
</evidence>
<evidence type="ECO:0000256" key="1">
    <source>
        <dbReference type="ARBA" id="ARBA00011073"/>
    </source>
</evidence>
<gene>
    <name evidence="10" type="ORF">ACFOVU_07865</name>
</gene>
<feature type="signal peptide" evidence="8">
    <location>
        <begin position="1"/>
        <end position="41"/>
    </location>
</feature>
<feature type="domain" description="Peptidase S8/S53" evidence="9">
    <location>
        <begin position="108"/>
        <end position="338"/>
    </location>
</feature>
<dbReference type="PANTHER" id="PTHR43806">
    <property type="entry name" value="PEPTIDASE S8"/>
    <property type="match status" value="1"/>
</dbReference>
<dbReference type="InterPro" id="IPR050131">
    <property type="entry name" value="Peptidase_S8_subtilisin-like"/>
</dbReference>
<dbReference type="Gene3D" id="3.40.50.200">
    <property type="entry name" value="Peptidase S8/S53 domain"/>
    <property type="match status" value="1"/>
</dbReference>
<dbReference type="PROSITE" id="PS51892">
    <property type="entry name" value="SUBTILASE"/>
    <property type="match status" value="1"/>
</dbReference>